<protein>
    <submittedName>
        <fullName evidence="1">Antitoxin ParD1/3/4</fullName>
    </submittedName>
</protein>
<dbReference type="SUPFAM" id="SSF47598">
    <property type="entry name" value="Ribbon-helix-helix"/>
    <property type="match status" value="1"/>
</dbReference>
<dbReference type="InterPro" id="IPR010985">
    <property type="entry name" value="Ribbon_hlx_hlx"/>
</dbReference>
<keyword evidence="2" id="KW-1185">Reference proteome</keyword>
<sequence>MTTLNISLPDNMKTWINQRVTGGDYSNISDYIRSLIRRDQEQLQAQREQDARKWQLIQAIARKNLQQRLAEPPPEEFADMSEEAIMQMVREEIQAYRQGKA</sequence>
<evidence type="ECO:0000313" key="2">
    <source>
        <dbReference type="Proteomes" id="UP000190460"/>
    </source>
</evidence>
<dbReference type="CDD" id="cd22231">
    <property type="entry name" value="RHH_NikR_HicB-like"/>
    <property type="match status" value="1"/>
</dbReference>
<dbReference type="OrthoDB" id="9811310at2"/>
<name>A0A1T4W776_9GAMM</name>
<reference evidence="1 2" key="1">
    <citation type="submission" date="2017-02" db="EMBL/GenBank/DDBJ databases">
        <authorList>
            <person name="Peterson S.W."/>
        </authorList>
    </citation>
    <scope>NUCLEOTIDE SEQUENCE [LARGE SCALE GENOMIC DNA]</scope>
    <source>
        <strain evidence="1 2">ATCC 49788</strain>
    </source>
</reference>
<dbReference type="AlphaFoldDB" id="A0A1T4W776"/>
<dbReference type="Proteomes" id="UP000190460">
    <property type="component" value="Unassembled WGS sequence"/>
</dbReference>
<gene>
    <name evidence="1" type="ORF">SAMN02745130_01167</name>
</gene>
<dbReference type="EMBL" id="FUYB01000004">
    <property type="protein sequence ID" value="SKA73130.1"/>
    <property type="molecule type" value="Genomic_DNA"/>
</dbReference>
<dbReference type="RefSeq" id="WP_143594267.1">
    <property type="nucleotide sequence ID" value="NZ_FUYB01000004.1"/>
</dbReference>
<dbReference type="STRING" id="92487.SAMN02745130_01167"/>
<evidence type="ECO:0000313" key="1">
    <source>
        <dbReference type="EMBL" id="SKA73130.1"/>
    </source>
</evidence>
<dbReference type="GO" id="GO:0006355">
    <property type="term" value="P:regulation of DNA-templated transcription"/>
    <property type="evidence" value="ECO:0007669"/>
    <property type="project" value="InterPro"/>
</dbReference>
<proteinExistence type="predicted"/>
<organism evidence="1 2">
    <name type="scientific">Thiothrix eikelboomii</name>
    <dbReference type="NCBI Taxonomy" id="92487"/>
    <lineage>
        <taxon>Bacteria</taxon>
        <taxon>Pseudomonadati</taxon>
        <taxon>Pseudomonadota</taxon>
        <taxon>Gammaproteobacteria</taxon>
        <taxon>Thiotrichales</taxon>
        <taxon>Thiotrichaceae</taxon>
        <taxon>Thiothrix</taxon>
    </lineage>
</organism>
<dbReference type="Gene3D" id="6.10.10.120">
    <property type="entry name" value="Antitoxin ParD1-like"/>
    <property type="match status" value="1"/>
</dbReference>
<accession>A0A1T4W776</accession>
<dbReference type="InterPro" id="IPR038296">
    <property type="entry name" value="ParD_sf"/>
</dbReference>